<keyword evidence="2" id="KW-0472">Membrane</keyword>
<evidence type="ECO:0000259" key="3">
    <source>
        <dbReference type="SMART" id="SM00822"/>
    </source>
</evidence>
<dbReference type="Proteomes" id="UP000027471">
    <property type="component" value="Unassembled WGS sequence"/>
</dbReference>
<dbReference type="Gene3D" id="3.40.50.720">
    <property type="entry name" value="NAD(P)-binding Rossmann-like Domain"/>
    <property type="match status" value="2"/>
</dbReference>
<protein>
    <recommendedName>
        <fullName evidence="3">Ketoreductase domain-containing protein</fullName>
    </recommendedName>
</protein>
<dbReference type="CDD" id="cd05237">
    <property type="entry name" value="UDP_invert_4-6DH_SDR_e"/>
    <property type="match status" value="1"/>
</dbReference>
<sequence length="642" mass="70323">MFKRFVALTRKQKDLFLLAVDVAMVPIVGWITALLLLEHNRTIFEVGPRYLPFLMIVAGGLSMALGLHRVQLKHFDADAMIRALVMSIGLALSAGLMDAVSVHSAGIAVPIFFGMLYFLGYIMLRRSMLRLLTTLYRRSRIVSRVVIYGAGFTGIKLSREMMDRSDVMVYGFIDDNPALRGSHVNGLTVYPVSKAEKLREVYNINRVILADPDLPADRKTALSRHFEGLGIAVESLPAFAQLLDDSALVSRLEPIKSGHLLGRDDLYAALSSSCVAYTGSTVLVSGAGGSIGLELCRQIVACRPARLILLELSELALYAANQELSLLAEPFGTQIVPVLGSAADPVLVTKLFADNAVDVVMHAAAYKHVPLVEVNLRTGLQNNVFSTQVLARAAREAGVARFVLVSSDKAVRPGSVMGASKRLSELVVQDMAERAEGTIFSIVRFGNVLGSSGSVVPLFEEQIRRGGPVTLTDPRVTRYFMTIQEAARLVLLAGSFADGGEVYVLNMGKPMLIRDLARRMIETRGYKVRDAAHPDGDIEIVTTGLRAGEKLHEELMVRKGADSTSHPKIIRVREDRLSEWQTAAMLRDLREAVDRDDAVEMLAILARAIPEYQPQSSAAESLQMRAIHERNTPNRMATHPAQ</sequence>
<dbReference type="InterPro" id="IPR029063">
    <property type="entry name" value="SAM-dependent_MTases_sf"/>
</dbReference>
<dbReference type="SUPFAM" id="SSF53335">
    <property type="entry name" value="S-adenosyl-L-methionine-dependent methyltransferases"/>
    <property type="match status" value="1"/>
</dbReference>
<organism evidence="4 5">
    <name type="scientific">Thioclava indica</name>
    <dbReference type="NCBI Taxonomy" id="1353528"/>
    <lineage>
        <taxon>Bacteria</taxon>
        <taxon>Pseudomonadati</taxon>
        <taxon>Pseudomonadota</taxon>
        <taxon>Alphaproteobacteria</taxon>
        <taxon>Rhodobacterales</taxon>
        <taxon>Paracoccaceae</taxon>
        <taxon>Thioclava</taxon>
    </lineage>
</organism>
<evidence type="ECO:0000313" key="5">
    <source>
        <dbReference type="Proteomes" id="UP000027471"/>
    </source>
</evidence>
<dbReference type="SUPFAM" id="SSF51735">
    <property type="entry name" value="NAD(P)-binding Rossmann-fold domains"/>
    <property type="match status" value="1"/>
</dbReference>
<dbReference type="eggNOG" id="COG1086">
    <property type="taxonomic scope" value="Bacteria"/>
</dbReference>
<evidence type="ECO:0000313" key="4">
    <source>
        <dbReference type="EMBL" id="KEO53151.1"/>
    </source>
</evidence>
<evidence type="ECO:0000256" key="1">
    <source>
        <dbReference type="ARBA" id="ARBA00007430"/>
    </source>
</evidence>
<gene>
    <name evidence="4" type="ORF">DT23_07340</name>
</gene>
<dbReference type="Pfam" id="PF02719">
    <property type="entry name" value="Polysacc_synt_2"/>
    <property type="match status" value="1"/>
</dbReference>
<dbReference type="OrthoDB" id="9803111at2"/>
<dbReference type="AlphaFoldDB" id="A0A074J6N5"/>
<dbReference type="InterPro" id="IPR051203">
    <property type="entry name" value="Polysaccharide_Synthase-Rel"/>
</dbReference>
<reference evidence="4 5" key="1">
    <citation type="journal article" date="2015" name="Antonie Van Leeuwenhoek">
        <title>Thioclava indica sp. nov., isolated from surface seawater of the Indian Ocean.</title>
        <authorList>
            <person name="Liu Y."/>
            <person name="Lai Q."/>
            <person name="Du J."/>
            <person name="Xu H."/>
            <person name="Jiang L."/>
            <person name="Shao Z."/>
        </authorList>
    </citation>
    <scope>NUCLEOTIDE SEQUENCE [LARGE SCALE GENOMIC DNA]</scope>
    <source>
        <strain evidence="4 5">DT23-4</strain>
    </source>
</reference>
<feature type="transmembrane region" description="Helical" evidence="2">
    <location>
        <begin position="141"/>
        <end position="158"/>
    </location>
</feature>
<dbReference type="EMBL" id="AUNB01000073">
    <property type="protein sequence ID" value="KEO53151.1"/>
    <property type="molecule type" value="Genomic_DNA"/>
</dbReference>
<accession>A0A074J6N5</accession>
<dbReference type="InterPro" id="IPR057326">
    <property type="entry name" value="KR_dom"/>
</dbReference>
<proteinExistence type="inferred from homology"/>
<dbReference type="PANTHER" id="PTHR43318:SF1">
    <property type="entry name" value="POLYSACCHARIDE BIOSYNTHESIS PROTEIN EPSC-RELATED"/>
    <property type="match status" value="1"/>
</dbReference>
<keyword evidence="2" id="KW-1133">Transmembrane helix</keyword>
<dbReference type="SMART" id="SM00822">
    <property type="entry name" value="PKS_KR"/>
    <property type="match status" value="1"/>
</dbReference>
<dbReference type="STRING" id="1353528.DT23_07340"/>
<evidence type="ECO:0000256" key="2">
    <source>
        <dbReference type="SAM" id="Phobius"/>
    </source>
</evidence>
<keyword evidence="5" id="KW-1185">Reference proteome</keyword>
<feature type="transmembrane region" description="Helical" evidence="2">
    <location>
        <begin position="49"/>
        <end position="67"/>
    </location>
</feature>
<dbReference type="InterPro" id="IPR036291">
    <property type="entry name" value="NAD(P)-bd_dom_sf"/>
</dbReference>
<dbReference type="PANTHER" id="PTHR43318">
    <property type="entry name" value="UDP-N-ACETYLGLUCOSAMINE 4,6-DEHYDRATASE"/>
    <property type="match status" value="1"/>
</dbReference>
<feature type="transmembrane region" description="Helical" evidence="2">
    <location>
        <begin position="15"/>
        <end position="37"/>
    </location>
</feature>
<feature type="domain" description="Ketoreductase" evidence="3">
    <location>
        <begin position="280"/>
        <end position="434"/>
    </location>
</feature>
<name>A0A074J6N5_9RHOB</name>
<keyword evidence="2" id="KW-0812">Transmembrane</keyword>
<comment type="similarity">
    <text evidence="1">Belongs to the polysaccharide synthase family.</text>
</comment>
<dbReference type="RefSeq" id="WP_051697373.1">
    <property type="nucleotide sequence ID" value="NZ_AUNB01000073.1"/>
</dbReference>
<feature type="transmembrane region" description="Helical" evidence="2">
    <location>
        <begin position="102"/>
        <end position="120"/>
    </location>
</feature>
<comment type="caution">
    <text evidence="4">The sequence shown here is derived from an EMBL/GenBank/DDBJ whole genome shotgun (WGS) entry which is preliminary data.</text>
</comment>
<dbReference type="InterPro" id="IPR003869">
    <property type="entry name" value="Polysac_CapD-like"/>
</dbReference>